<dbReference type="EMBL" id="CADCXU010028159">
    <property type="protein sequence ID" value="CAB0014653.1"/>
    <property type="molecule type" value="Genomic_DNA"/>
</dbReference>
<dbReference type="EMBL" id="CADCXU010028160">
    <property type="protein sequence ID" value="CAB0014657.1"/>
    <property type="molecule type" value="Genomic_DNA"/>
</dbReference>
<accession>A0A6H5HDA1</accession>
<name>A0A6H5HDA1_9HEMI</name>
<sequence>EYDGLDEKWTHICYNSRTDRRNRCAIQKVRSRSSGAKVSLLCGLSPKEAHAAPADTGKPFSMMSA</sequence>
<reference evidence="2 3" key="1">
    <citation type="submission" date="2020-02" db="EMBL/GenBank/DDBJ databases">
        <authorList>
            <person name="Ferguson B K."/>
        </authorList>
    </citation>
    <scope>NUCLEOTIDE SEQUENCE [LARGE SCALE GENOMIC DNA]</scope>
</reference>
<keyword evidence="3" id="KW-1185">Reference proteome</keyword>
<proteinExistence type="predicted"/>
<gene>
    <name evidence="1" type="ORF">NTEN_LOCUS19068</name>
    <name evidence="2" type="ORF">NTEN_LOCUS19070</name>
</gene>
<dbReference type="AlphaFoldDB" id="A0A6H5HDA1"/>
<evidence type="ECO:0000313" key="1">
    <source>
        <dbReference type="EMBL" id="CAB0014653.1"/>
    </source>
</evidence>
<evidence type="ECO:0000313" key="3">
    <source>
        <dbReference type="Proteomes" id="UP000479000"/>
    </source>
</evidence>
<protein>
    <submittedName>
        <fullName evidence="2">Uncharacterized protein</fullName>
    </submittedName>
</protein>
<evidence type="ECO:0000313" key="2">
    <source>
        <dbReference type="EMBL" id="CAB0014657.1"/>
    </source>
</evidence>
<organism evidence="2 3">
    <name type="scientific">Nesidiocoris tenuis</name>
    <dbReference type="NCBI Taxonomy" id="355587"/>
    <lineage>
        <taxon>Eukaryota</taxon>
        <taxon>Metazoa</taxon>
        <taxon>Ecdysozoa</taxon>
        <taxon>Arthropoda</taxon>
        <taxon>Hexapoda</taxon>
        <taxon>Insecta</taxon>
        <taxon>Pterygota</taxon>
        <taxon>Neoptera</taxon>
        <taxon>Paraneoptera</taxon>
        <taxon>Hemiptera</taxon>
        <taxon>Heteroptera</taxon>
        <taxon>Panheteroptera</taxon>
        <taxon>Cimicomorpha</taxon>
        <taxon>Miridae</taxon>
        <taxon>Dicyphina</taxon>
        <taxon>Nesidiocoris</taxon>
    </lineage>
</organism>
<feature type="non-terminal residue" evidence="2">
    <location>
        <position position="1"/>
    </location>
</feature>
<dbReference type="Proteomes" id="UP000479000">
    <property type="component" value="Unassembled WGS sequence"/>
</dbReference>